<feature type="transmembrane region" description="Helical" evidence="2">
    <location>
        <begin position="20"/>
        <end position="39"/>
    </location>
</feature>
<dbReference type="AlphaFoldDB" id="A0A078A2S2"/>
<protein>
    <recommendedName>
        <fullName evidence="5">Transmembrane protein</fullName>
    </recommendedName>
</protein>
<dbReference type="EMBL" id="CCKQ01004650">
    <property type="protein sequence ID" value="CDW75808.1"/>
    <property type="molecule type" value="Genomic_DNA"/>
</dbReference>
<organism evidence="3 4">
    <name type="scientific">Stylonychia lemnae</name>
    <name type="common">Ciliate</name>
    <dbReference type="NCBI Taxonomy" id="5949"/>
    <lineage>
        <taxon>Eukaryota</taxon>
        <taxon>Sar</taxon>
        <taxon>Alveolata</taxon>
        <taxon>Ciliophora</taxon>
        <taxon>Intramacronucleata</taxon>
        <taxon>Spirotrichea</taxon>
        <taxon>Stichotrichia</taxon>
        <taxon>Sporadotrichida</taxon>
        <taxon>Oxytrichidae</taxon>
        <taxon>Stylonychinae</taxon>
        <taxon>Stylonychia</taxon>
    </lineage>
</organism>
<accession>A0A078A2S2</accession>
<keyword evidence="2" id="KW-0812">Transmembrane</keyword>
<evidence type="ECO:0000256" key="1">
    <source>
        <dbReference type="SAM" id="MobiDB-lite"/>
    </source>
</evidence>
<feature type="compositionally biased region" description="Basic and acidic residues" evidence="1">
    <location>
        <begin position="275"/>
        <end position="303"/>
    </location>
</feature>
<dbReference type="InParanoid" id="A0A078A2S2"/>
<keyword evidence="2" id="KW-1133">Transmembrane helix</keyword>
<proteinExistence type="predicted"/>
<reference evidence="3 4" key="1">
    <citation type="submission" date="2014-06" db="EMBL/GenBank/DDBJ databases">
        <authorList>
            <person name="Swart Estienne"/>
        </authorList>
    </citation>
    <scope>NUCLEOTIDE SEQUENCE [LARGE SCALE GENOMIC DNA]</scope>
    <source>
        <strain evidence="3 4">130c</strain>
    </source>
</reference>
<evidence type="ECO:0000256" key="2">
    <source>
        <dbReference type="SAM" id="Phobius"/>
    </source>
</evidence>
<dbReference type="Proteomes" id="UP000039865">
    <property type="component" value="Unassembled WGS sequence"/>
</dbReference>
<keyword evidence="2" id="KW-0472">Membrane</keyword>
<sequence>MHIFKIQTTKTTIKVARSSLLCMLLLISLGFIRTTFSVLSIQNHLFGILIHYFDFGQLLLFKYFSNPFNSSAVQIQKKLPSSCTFEYSRCMVQEDHTLCFINQRVMDILQEEKNKQKQKYLQKVSTLYTFLCDFEKQKYLDSKIQLFKDKTLTVQKVTKGTFFRITETSFKLIVTNNKLSNRLQQGIIDDSYQKLSKKELKNNQLAIFEYFYIKQIYAQFMDKGKLSMVVQDPQNREKEFKVMVHDAPPEMLKKFCQSYDTASKELKTKQDLNIQQREEHLNKRKNKILEKQNFKDKKDEKKFKTPLAMLLKRSKKSQIVSQ</sequence>
<evidence type="ECO:0008006" key="5">
    <source>
        <dbReference type="Google" id="ProtNLM"/>
    </source>
</evidence>
<evidence type="ECO:0000313" key="4">
    <source>
        <dbReference type="Proteomes" id="UP000039865"/>
    </source>
</evidence>
<dbReference type="OrthoDB" id="324930at2759"/>
<gene>
    <name evidence="3" type="primary">Contig15916.g16967</name>
    <name evidence="3" type="ORF">STYLEM_4803</name>
</gene>
<feature type="region of interest" description="Disordered" evidence="1">
    <location>
        <begin position="275"/>
        <end position="307"/>
    </location>
</feature>
<keyword evidence="4" id="KW-1185">Reference proteome</keyword>
<evidence type="ECO:0000313" key="3">
    <source>
        <dbReference type="EMBL" id="CDW75808.1"/>
    </source>
</evidence>
<name>A0A078A2S2_STYLE</name>